<dbReference type="PANTHER" id="PTHR30505:SF0">
    <property type="entry name" value="FRUCTOSE-LIKE PTS SYSTEM EIIBC COMPONENT-RELATED"/>
    <property type="match status" value="1"/>
</dbReference>
<accession>A0ABU0E091</accession>
<dbReference type="NCBIfam" id="TIGR00829">
    <property type="entry name" value="FRU"/>
    <property type="match status" value="1"/>
</dbReference>
<protein>
    <submittedName>
        <fullName evidence="8">Fructose-specific phosphotransferase system IIB component</fullName>
    </submittedName>
</protein>
<dbReference type="InterPro" id="IPR003353">
    <property type="entry name" value="PTS_IIB_fruc"/>
</dbReference>
<keyword evidence="6" id="KW-0418">Kinase</keyword>
<keyword evidence="4" id="KW-0808">Transferase</keyword>
<sequence length="103" mass="11089">MKIVAVCACPTGVAHTYMAKSSLEQAALKLGHEIKVEAQGALGIENEITMDEVKEADVVILAIEVGIAKMDRFENKPTVKVAIQSAVKSPETLLKKIEEKLQG</sequence>
<dbReference type="CDD" id="cd05569">
    <property type="entry name" value="PTS_IIB_fructose"/>
    <property type="match status" value="1"/>
</dbReference>
<name>A0ABU0E091_9FIRM</name>
<dbReference type="InterPro" id="IPR003501">
    <property type="entry name" value="PTS_EIIB_2/3"/>
</dbReference>
<dbReference type="PROSITE" id="PS51099">
    <property type="entry name" value="PTS_EIIB_TYPE_2"/>
    <property type="match status" value="1"/>
</dbReference>
<evidence type="ECO:0000256" key="2">
    <source>
        <dbReference type="ARBA" id="ARBA00022553"/>
    </source>
</evidence>
<dbReference type="InterPro" id="IPR013011">
    <property type="entry name" value="PTS_EIIB_2"/>
</dbReference>
<dbReference type="InterPro" id="IPR036095">
    <property type="entry name" value="PTS_EIIB-like_sf"/>
</dbReference>
<proteinExistence type="predicted"/>
<dbReference type="PANTHER" id="PTHR30505">
    <property type="entry name" value="FRUCTOSE-LIKE PERMEASE"/>
    <property type="match status" value="1"/>
</dbReference>
<dbReference type="EMBL" id="JAUSUR010000001">
    <property type="protein sequence ID" value="MDQ0360303.1"/>
    <property type="molecule type" value="Genomic_DNA"/>
</dbReference>
<organism evidence="8 9">
    <name type="scientific">Breznakia pachnodae</name>
    <dbReference type="NCBI Taxonomy" id="265178"/>
    <lineage>
        <taxon>Bacteria</taxon>
        <taxon>Bacillati</taxon>
        <taxon>Bacillota</taxon>
        <taxon>Erysipelotrichia</taxon>
        <taxon>Erysipelotrichales</taxon>
        <taxon>Erysipelotrichaceae</taxon>
        <taxon>Breznakia</taxon>
    </lineage>
</organism>
<dbReference type="Gene3D" id="3.40.50.2300">
    <property type="match status" value="1"/>
</dbReference>
<comment type="caution">
    <text evidence="8">The sequence shown here is derived from an EMBL/GenBank/DDBJ whole genome shotgun (WGS) entry which is preliminary data.</text>
</comment>
<evidence type="ECO:0000313" key="8">
    <source>
        <dbReference type="EMBL" id="MDQ0360303.1"/>
    </source>
</evidence>
<dbReference type="InterPro" id="IPR050864">
    <property type="entry name" value="Bacterial_PTS_Sugar_Transport"/>
</dbReference>
<evidence type="ECO:0000256" key="3">
    <source>
        <dbReference type="ARBA" id="ARBA00022597"/>
    </source>
</evidence>
<dbReference type="Proteomes" id="UP001230220">
    <property type="component" value="Unassembled WGS sequence"/>
</dbReference>
<feature type="domain" description="PTS EIIB type-2" evidence="7">
    <location>
        <begin position="1"/>
        <end position="99"/>
    </location>
</feature>
<dbReference type="Pfam" id="PF02302">
    <property type="entry name" value="PTS_IIB"/>
    <property type="match status" value="1"/>
</dbReference>
<evidence type="ECO:0000313" key="9">
    <source>
        <dbReference type="Proteomes" id="UP001230220"/>
    </source>
</evidence>
<evidence type="ECO:0000256" key="1">
    <source>
        <dbReference type="ARBA" id="ARBA00022448"/>
    </source>
</evidence>
<keyword evidence="9" id="KW-1185">Reference proteome</keyword>
<keyword evidence="2" id="KW-0597">Phosphoprotein</keyword>
<keyword evidence="1" id="KW-0813">Transport</keyword>
<evidence type="ECO:0000256" key="6">
    <source>
        <dbReference type="ARBA" id="ARBA00022777"/>
    </source>
</evidence>
<keyword evidence="3" id="KW-0762">Sugar transport</keyword>
<evidence type="ECO:0000259" key="7">
    <source>
        <dbReference type="PROSITE" id="PS51099"/>
    </source>
</evidence>
<keyword evidence="5" id="KW-0598">Phosphotransferase system</keyword>
<evidence type="ECO:0000256" key="4">
    <source>
        <dbReference type="ARBA" id="ARBA00022679"/>
    </source>
</evidence>
<reference evidence="8 9" key="1">
    <citation type="submission" date="2023-07" db="EMBL/GenBank/DDBJ databases">
        <title>Genomic Encyclopedia of Type Strains, Phase IV (KMG-IV): sequencing the most valuable type-strain genomes for metagenomic binning, comparative biology and taxonomic classification.</title>
        <authorList>
            <person name="Goeker M."/>
        </authorList>
    </citation>
    <scope>NUCLEOTIDE SEQUENCE [LARGE SCALE GENOMIC DNA]</scope>
    <source>
        <strain evidence="8 9">DSM 16784</strain>
    </source>
</reference>
<gene>
    <name evidence="8" type="ORF">J2S15_001034</name>
</gene>
<evidence type="ECO:0000256" key="5">
    <source>
        <dbReference type="ARBA" id="ARBA00022683"/>
    </source>
</evidence>
<dbReference type="RefSeq" id="WP_307406101.1">
    <property type="nucleotide sequence ID" value="NZ_JAUSUR010000001.1"/>
</dbReference>
<dbReference type="SUPFAM" id="SSF52794">
    <property type="entry name" value="PTS system IIB component-like"/>
    <property type="match status" value="1"/>
</dbReference>